<evidence type="ECO:0000313" key="2">
    <source>
        <dbReference type="EMBL" id="CAJ1399002.1"/>
    </source>
</evidence>
<dbReference type="EMBL" id="CAUJNA010003320">
    <property type="protein sequence ID" value="CAJ1399002.1"/>
    <property type="molecule type" value="Genomic_DNA"/>
</dbReference>
<dbReference type="Proteomes" id="UP001178507">
    <property type="component" value="Unassembled WGS sequence"/>
</dbReference>
<protein>
    <submittedName>
        <fullName evidence="2">Uncharacterized protein</fullName>
    </submittedName>
</protein>
<evidence type="ECO:0000256" key="1">
    <source>
        <dbReference type="SAM" id="Coils"/>
    </source>
</evidence>
<accession>A0AA36J3N2</accession>
<reference evidence="2" key="1">
    <citation type="submission" date="2023-08" db="EMBL/GenBank/DDBJ databases">
        <authorList>
            <person name="Chen Y."/>
            <person name="Shah S."/>
            <person name="Dougan E. K."/>
            <person name="Thang M."/>
            <person name="Chan C."/>
        </authorList>
    </citation>
    <scope>NUCLEOTIDE SEQUENCE</scope>
</reference>
<evidence type="ECO:0000313" key="3">
    <source>
        <dbReference type="Proteomes" id="UP001178507"/>
    </source>
</evidence>
<sequence>MVDQATVSDDPLAIEALHQETRALHGEVDECLASLEEWRQRRKKDFEVFEEEMGKYQWERIEADLQLLDMEASGTSWQPVDAAEAFSAVATCGTGSAADAATDAEARDAGDVVAAAAPGPAESERLAALRAEVEALRRKEAESEKLLSPSEVLGPEFSEEDWDELEQNLLRTRGEVDQVQESIASAGNQMAQELQEMEKMLAECEAFRLRCHGK</sequence>
<proteinExistence type="predicted"/>
<comment type="caution">
    <text evidence="2">The sequence shown here is derived from an EMBL/GenBank/DDBJ whole genome shotgun (WGS) entry which is preliminary data.</text>
</comment>
<dbReference type="AlphaFoldDB" id="A0AA36J3N2"/>
<feature type="coiled-coil region" evidence="1">
    <location>
        <begin position="176"/>
        <end position="210"/>
    </location>
</feature>
<keyword evidence="1" id="KW-0175">Coiled coil</keyword>
<name>A0AA36J3N2_9DINO</name>
<gene>
    <name evidence="2" type="ORF">EVOR1521_LOCUS22636</name>
</gene>
<organism evidence="2 3">
    <name type="scientific">Effrenium voratum</name>
    <dbReference type="NCBI Taxonomy" id="2562239"/>
    <lineage>
        <taxon>Eukaryota</taxon>
        <taxon>Sar</taxon>
        <taxon>Alveolata</taxon>
        <taxon>Dinophyceae</taxon>
        <taxon>Suessiales</taxon>
        <taxon>Symbiodiniaceae</taxon>
        <taxon>Effrenium</taxon>
    </lineage>
</organism>
<keyword evidence="3" id="KW-1185">Reference proteome</keyword>